<gene>
    <name evidence="1" type="ORF">LTS18_002843</name>
</gene>
<dbReference type="EMBL" id="JAWDJW010007016">
    <property type="protein sequence ID" value="KAK3063050.1"/>
    <property type="molecule type" value="Genomic_DNA"/>
</dbReference>
<organism evidence="1 2">
    <name type="scientific">Coniosporium uncinatum</name>
    <dbReference type="NCBI Taxonomy" id="93489"/>
    <lineage>
        <taxon>Eukaryota</taxon>
        <taxon>Fungi</taxon>
        <taxon>Dikarya</taxon>
        <taxon>Ascomycota</taxon>
        <taxon>Pezizomycotina</taxon>
        <taxon>Dothideomycetes</taxon>
        <taxon>Dothideomycetes incertae sedis</taxon>
        <taxon>Coniosporium</taxon>
    </lineage>
</organism>
<protein>
    <submittedName>
        <fullName evidence="1">Uncharacterized protein</fullName>
    </submittedName>
</protein>
<comment type="caution">
    <text evidence="1">The sequence shown here is derived from an EMBL/GenBank/DDBJ whole genome shotgun (WGS) entry which is preliminary data.</text>
</comment>
<evidence type="ECO:0000313" key="1">
    <source>
        <dbReference type="EMBL" id="KAK3063050.1"/>
    </source>
</evidence>
<evidence type="ECO:0000313" key="2">
    <source>
        <dbReference type="Proteomes" id="UP001186974"/>
    </source>
</evidence>
<sequence length="96" mass="11178">MYGSRFDGRWNSNAAEGDCSEVVTRLFVRLLEAVPDTVKILVDTDRGEVKSLRPLGPAMMENLYRRYKMLQGNGVSTKHDEEWERLERKELWEEGD</sequence>
<keyword evidence="2" id="KW-1185">Reference proteome</keyword>
<dbReference type="Proteomes" id="UP001186974">
    <property type="component" value="Unassembled WGS sequence"/>
</dbReference>
<reference evidence="1" key="1">
    <citation type="submission" date="2024-09" db="EMBL/GenBank/DDBJ databases">
        <title>Black Yeasts Isolated from many extreme environments.</title>
        <authorList>
            <person name="Coleine C."/>
            <person name="Stajich J.E."/>
            <person name="Selbmann L."/>
        </authorList>
    </citation>
    <scope>NUCLEOTIDE SEQUENCE</scope>
    <source>
        <strain evidence="1">CCFEE 5737</strain>
    </source>
</reference>
<proteinExistence type="predicted"/>
<accession>A0ACC3D7C1</accession>
<name>A0ACC3D7C1_9PEZI</name>